<dbReference type="Gene3D" id="3.40.50.2000">
    <property type="entry name" value="Glycogen Phosphorylase B"/>
    <property type="match status" value="2"/>
</dbReference>
<dbReference type="GO" id="GO:0005975">
    <property type="term" value="P:carbohydrate metabolic process"/>
    <property type="evidence" value="ECO:0007669"/>
    <property type="project" value="InterPro"/>
</dbReference>
<dbReference type="GO" id="GO:0033072">
    <property type="term" value="P:vancomycin biosynthetic process"/>
    <property type="evidence" value="ECO:0007669"/>
    <property type="project" value="UniProtKB-ARBA"/>
</dbReference>
<dbReference type="Pfam" id="PF06722">
    <property type="entry name" value="EryCIII-like_C"/>
    <property type="match status" value="1"/>
</dbReference>
<dbReference type="Pfam" id="PF03033">
    <property type="entry name" value="Glyco_transf_28"/>
    <property type="match status" value="1"/>
</dbReference>
<dbReference type="InterPro" id="IPR002213">
    <property type="entry name" value="UDP_glucos_trans"/>
</dbReference>
<evidence type="ECO:0000259" key="1">
    <source>
        <dbReference type="Pfam" id="PF03033"/>
    </source>
</evidence>
<gene>
    <name evidence="3" type="ORF">Ani05nite_15340</name>
</gene>
<accession>A0A919JER6</accession>
<dbReference type="GO" id="GO:0008194">
    <property type="term" value="F:UDP-glycosyltransferase activity"/>
    <property type="evidence" value="ECO:0007669"/>
    <property type="project" value="InterPro"/>
</dbReference>
<dbReference type="EMBL" id="BOMQ01000018">
    <property type="protein sequence ID" value="GIE48000.1"/>
    <property type="molecule type" value="Genomic_DNA"/>
</dbReference>
<name>A0A919JER6_9ACTN</name>
<protein>
    <submittedName>
        <fullName evidence="3">Glycosyl transferase</fullName>
    </submittedName>
</protein>
<dbReference type="FunFam" id="3.40.50.2000:FF:000009">
    <property type="entry name" value="Sterol 3-beta-glucosyltransferase UGT80A2"/>
    <property type="match status" value="1"/>
</dbReference>
<feature type="domain" description="Erythromycin biosynthesis protein CIII-like C-terminal" evidence="2">
    <location>
        <begin position="306"/>
        <end position="422"/>
    </location>
</feature>
<reference evidence="3" key="1">
    <citation type="submission" date="2021-01" db="EMBL/GenBank/DDBJ databases">
        <title>Whole genome shotgun sequence of Actinoplanes nipponensis NBRC 14063.</title>
        <authorList>
            <person name="Komaki H."/>
            <person name="Tamura T."/>
        </authorList>
    </citation>
    <scope>NUCLEOTIDE SEQUENCE</scope>
    <source>
        <strain evidence="3">NBRC 14063</strain>
    </source>
</reference>
<dbReference type="SUPFAM" id="SSF53756">
    <property type="entry name" value="UDP-Glycosyltransferase/glycogen phosphorylase"/>
    <property type="match status" value="1"/>
</dbReference>
<sequence length="428" mass="45464">MDGQPDGSPGYGGTLMRIVIMAVGSRGDVAPYTGLGVRLLQEGHQVTLATHALFEPLVRSRGLDFHRLPLDTREELTARLAARGPRSPLRVTLAVNQVVADHARPLADAMLAAAREADALLLTPAGWIGGHVAEGLGRPSMGVYLQPMTPTRAFPPATVTTRSLGGWANRRAAVALRTLGQQPFRQAVDGLRHDLGLPPVRPGAWLARLDAGRWPICYGYSPAVVPPPADWPRWHRTVGYWWPAPDPAYTPAPELADFLAAGPPPVYLGFGSLPMADRDALSALIRAALRTSGHRAVVNTGWAGLHPMGDDILTVSEVPHDWLFPRTAAVVHHAGAGTTAAGLRAGVPAVPVPCMVDQPFWARRLERLGVTPGAIPFRRLSADRLAAALTEATANPGYRERAAGVAARLAHEDGAAGVLPVLAELTRG</sequence>
<keyword evidence="4" id="KW-1185">Reference proteome</keyword>
<evidence type="ECO:0000259" key="2">
    <source>
        <dbReference type="Pfam" id="PF06722"/>
    </source>
</evidence>
<dbReference type="InterPro" id="IPR050426">
    <property type="entry name" value="Glycosyltransferase_28"/>
</dbReference>
<evidence type="ECO:0000313" key="3">
    <source>
        <dbReference type="EMBL" id="GIE48000.1"/>
    </source>
</evidence>
<dbReference type="CDD" id="cd03784">
    <property type="entry name" value="GT1_Gtf-like"/>
    <property type="match status" value="1"/>
</dbReference>
<dbReference type="PANTHER" id="PTHR48050">
    <property type="entry name" value="STEROL 3-BETA-GLUCOSYLTRANSFERASE"/>
    <property type="match status" value="1"/>
</dbReference>
<comment type="caution">
    <text evidence="3">The sequence shown here is derived from an EMBL/GenBank/DDBJ whole genome shotgun (WGS) entry which is preliminary data.</text>
</comment>
<dbReference type="GO" id="GO:0016758">
    <property type="term" value="F:hexosyltransferase activity"/>
    <property type="evidence" value="ECO:0007669"/>
    <property type="project" value="InterPro"/>
</dbReference>
<dbReference type="Proteomes" id="UP000647172">
    <property type="component" value="Unassembled WGS sequence"/>
</dbReference>
<dbReference type="PANTHER" id="PTHR48050:SF13">
    <property type="entry name" value="STEROL 3-BETA-GLUCOSYLTRANSFERASE UGT80A2"/>
    <property type="match status" value="1"/>
</dbReference>
<keyword evidence="3" id="KW-0808">Transferase</keyword>
<dbReference type="InterPro" id="IPR010610">
    <property type="entry name" value="EryCIII-like_C"/>
</dbReference>
<dbReference type="InterPro" id="IPR004276">
    <property type="entry name" value="GlycoTrans_28_N"/>
</dbReference>
<feature type="domain" description="Glycosyltransferase family 28 N-terminal" evidence="1">
    <location>
        <begin position="18"/>
        <end position="154"/>
    </location>
</feature>
<proteinExistence type="predicted"/>
<evidence type="ECO:0000313" key="4">
    <source>
        <dbReference type="Proteomes" id="UP000647172"/>
    </source>
</evidence>
<dbReference type="AlphaFoldDB" id="A0A919JER6"/>
<organism evidence="3 4">
    <name type="scientific">Actinoplanes nipponensis</name>
    <dbReference type="NCBI Taxonomy" id="135950"/>
    <lineage>
        <taxon>Bacteria</taxon>
        <taxon>Bacillati</taxon>
        <taxon>Actinomycetota</taxon>
        <taxon>Actinomycetes</taxon>
        <taxon>Micromonosporales</taxon>
        <taxon>Micromonosporaceae</taxon>
        <taxon>Actinoplanes</taxon>
    </lineage>
</organism>